<gene>
    <name evidence="3" type="ORF">FA047_11585</name>
</gene>
<dbReference type="SUPFAM" id="SSF52833">
    <property type="entry name" value="Thioredoxin-like"/>
    <property type="match status" value="1"/>
</dbReference>
<evidence type="ECO:0000256" key="1">
    <source>
        <dbReference type="SAM" id="SignalP"/>
    </source>
</evidence>
<proteinExistence type="predicted"/>
<dbReference type="PANTHER" id="PTHR42852">
    <property type="entry name" value="THIOL:DISULFIDE INTERCHANGE PROTEIN DSBE"/>
    <property type="match status" value="1"/>
</dbReference>
<organism evidence="3 4">
    <name type="scientific">Pedobacter frigoris</name>
    <dbReference type="NCBI Taxonomy" id="2571272"/>
    <lineage>
        <taxon>Bacteria</taxon>
        <taxon>Pseudomonadati</taxon>
        <taxon>Bacteroidota</taxon>
        <taxon>Sphingobacteriia</taxon>
        <taxon>Sphingobacteriales</taxon>
        <taxon>Sphingobacteriaceae</taxon>
        <taxon>Pedobacter</taxon>
    </lineage>
</organism>
<sequence>MKSIKITYTFLLLLCGLVTLAAKPPGYTITGTFTGLSDGTVLELIPSGSHDDEKAIASIPVKNGRFTFSGSVKEPRLFRIAAKGYYGGCQVMIDNTTSKVAVSAKADLTERSGNKFLDLKDLKVIGSPIHEAYLKKVAYREKLNDDHIAYNKRGEAIAKQVGAARRDKNNAKLDSLYKTEAYKTFEAEEKAFFANVTKTSTDLITAHKDSWWGAFLMLNAYAYFTPEQKPLFSSLSKTAQESYYGQKIKEELFPKGFLGQRAPVFEAATNDKKDAALGQLVKGNKYTLVDFWASWCQPCRKSIPALKALYEEMNKKGLQIVSISIDKKESDWLKAEKEEQLKWPSYLDKGATSAAWKIRTIPAMFLLDEKGVVVAENVTIAQIKEMMK</sequence>
<dbReference type="InterPro" id="IPR000866">
    <property type="entry name" value="AhpC/TSA"/>
</dbReference>
<keyword evidence="4" id="KW-1185">Reference proteome</keyword>
<name>A0A4U1CGW1_9SPHI</name>
<dbReference type="GO" id="GO:0016209">
    <property type="term" value="F:antioxidant activity"/>
    <property type="evidence" value="ECO:0007669"/>
    <property type="project" value="InterPro"/>
</dbReference>
<evidence type="ECO:0000313" key="3">
    <source>
        <dbReference type="EMBL" id="TKC05974.1"/>
    </source>
</evidence>
<evidence type="ECO:0000259" key="2">
    <source>
        <dbReference type="PROSITE" id="PS51352"/>
    </source>
</evidence>
<dbReference type="InterPro" id="IPR025380">
    <property type="entry name" value="DUF4369"/>
</dbReference>
<dbReference type="InterPro" id="IPR013766">
    <property type="entry name" value="Thioredoxin_domain"/>
</dbReference>
<comment type="caution">
    <text evidence="3">The sequence shown here is derived from an EMBL/GenBank/DDBJ whole genome shotgun (WGS) entry which is preliminary data.</text>
</comment>
<dbReference type="PROSITE" id="PS51352">
    <property type="entry name" value="THIOREDOXIN_2"/>
    <property type="match status" value="1"/>
</dbReference>
<dbReference type="Proteomes" id="UP000307244">
    <property type="component" value="Unassembled WGS sequence"/>
</dbReference>
<dbReference type="InterPro" id="IPR050553">
    <property type="entry name" value="Thioredoxin_ResA/DsbE_sf"/>
</dbReference>
<dbReference type="RefSeq" id="WP_136836236.1">
    <property type="nucleotide sequence ID" value="NZ_SWBQ01000003.1"/>
</dbReference>
<keyword evidence="1" id="KW-0732">Signal</keyword>
<dbReference type="CDD" id="cd02966">
    <property type="entry name" value="TlpA_like_family"/>
    <property type="match status" value="1"/>
</dbReference>
<dbReference type="AlphaFoldDB" id="A0A4U1CGW1"/>
<dbReference type="InterPro" id="IPR036249">
    <property type="entry name" value="Thioredoxin-like_sf"/>
</dbReference>
<dbReference type="PANTHER" id="PTHR42852:SF13">
    <property type="entry name" value="PROTEIN DIPZ"/>
    <property type="match status" value="1"/>
</dbReference>
<evidence type="ECO:0000313" key="4">
    <source>
        <dbReference type="Proteomes" id="UP000307244"/>
    </source>
</evidence>
<feature type="chain" id="PRO_5020436163" evidence="1">
    <location>
        <begin position="22"/>
        <end position="388"/>
    </location>
</feature>
<dbReference type="Gene3D" id="3.40.30.10">
    <property type="entry name" value="Glutaredoxin"/>
    <property type="match status" value="1"/>
</dbReference>
<dbReference type="GO" id="GO:0016491">
    <property type="term" value="F:oxidoreductase activity"/>
    <property type="evidence" value="ECO:0007669"/>
    <property type="project" value="InterPro"/>
</dbReference>
<reference evidence="3 4" key="1">
    <citation type="submission" date="2019-04" db="EMBL/GenBank/DDBJ databases">
        <title>Pedobacter sp. RP-3-15 sp. nov., isolated from Arctic soil.</title>
        <authorList>
            <person name="Dahal R.H."/>
            <person name="Kim D.-U."/>
        </authorList>
    </citation>
    <scope>NUCLEOTIDE SEQUENCE [LARGE SCALE GENOMIC DNA]</scope>
    <source>
        <strain evidence="3 4">RP-3-15</strain>
    </source>
</reference>
<dbReference type="Pfam" id="PF00578">
    <property type="entry name" value="AhpC-TSA"/>
    <property type="match status" value="1"/>
</dbReference>
<dbReference type="EMBL" id="SWBQ01000003">
    <property type="protein sequence ID" value="TKC05974.1"/>
    <property type="molecule type" value="Genomic_DNA"/>
</dbReference>
<protein>
    <submittedName>
        <fullName evidence="3">AhpC/TSA family protein</fullName>
    </submittedName>
</protein>
<dbReference type="OrthoDB" id="9794348at2"/>
<accession>A0A4U1CGW1</accession>
<dbReference type="Pfam" id="PF14289">
    <property type="entry name" value="DUF4369"/>
    <property type="match status" value="1"/>
</dbReference>
<feature type="signal peptide" evidence="1">
    <location>
        <begin position="1"/>
        <end position="21"/>
    </location>
</feature>
<feature type="domain" description="Thioredoxin" evidence="2">
    <location>
        <begin position="256"/>
        <end position="388"/>
    </location>
</feature>